<dbReference type="STRING" id="460265.Mnod_2943"/>
<sequence>MRSDLVDLTVRLTLVAVARMDQRWLVTALCDSRLTFLRSLKGWPTFGKGWAKRVAGVRTEALALLKAPVIATSTTLPPVGTQPPKPAMVQTGGLGAWLKSLFGGKAA</sequence>
<dbReference type="EMBL" id="CP001349">
    <property type="protein sequence ID" value="ACL57894.1"/>
    <property type="molecule type" value="Genomic_DNA"/>
</dbReference>
<dbReference type="KEGG" id="mno:Mnod_2943"/>
<accession>B8IH19</accession>
<protein>
    <submittedName>
        <fullName evidence="1">Uncharacterized protein</fullName>
    </submittedName>
</protein>
<gene>
    <name evidence="1" type="ordered locus">Mnod_2943</name>
</gene>
<organism evidence="1 2">
    <name type="scientific">Methylobacterium nodulans (strain LMG 21967 / CNCM I-2342 / ORS 2060)</name>
    <dbReference type="NCBI Taxonomy" id="460265"/>
    <lineage>
        <taxon>Bacteria</taxon>
        <taxon>Pseudomonadati</taxon>
        <taxon>Pseudomonadota</taxon>
        <taxon>Alphaproteobacteria</taxon>
        <taxon>Hyphomicrobiales</taxon>
        <taxon>Methylobacteriaceae</taxon>
        <taxon>Methylobacterium</taxon>
    </lineage>
</organism>
<name>B8IH19_METNO</name>
<dbReference type="Gene3D" id="1.20.141.10">
    <property type="entry name" value="Chitosanase, subunit A, domain 1"/>
    <property type="match status" value="1"/>
</dbReference>
<reference evidence="1 2" key="1">
    <citation type="submission" date="2009-01" db="EMBL/GenBank/DDBJ databases">
        <title>Complete sequence of chromosome of Methylobacterium nodulans ORS 2060.</title>
        <authorList>
            <consortium name="US DOE Joint Genome Institute"/>
            <person name="Lucas S."/>
            <person name="Copeland A."/>
            <person name="Lapidus A."/>
            <person name="Glavina del Rio T."/>
            <person name="Dalin E."/>
            <person name="Tice H."/>
            <person name="Bruce D."/>
            <person name="Goodwin L."/>
            <person name="Pitluck S."/>
            <person name="Sims D."/>
            <person name="Brettin T."/>
            <person name="Detter J.C."/>
            <person name="Han C."/>
            <person name="Larimer F."/>
            <person name="Land M."/>
            <person name="Hauser L."/>
            <person name="Kyrpides N."/>
            <person name="Ivanova N."/>
            <person name="Marx C.J."/>
            <person name="Richardson P."/>
        </authorList>
    </citation>
    <scope>NUCLEOTIDE SEQUENCE [LARGE SCALE GENOMIC DNA]</scope>
    <source>
        <strain evidence="2">LMG 21967 / CNCM I-2342 / ORS 2060</strain>
    </source>
</reference>
<proteinExistence type="predicted"/>
<dbReference type="InterPro" id="IPR023346">
    <property type="entry name" value="Lysozyme-like_dom_sf"/>
</dbReference>
<dbReference type="Proteomes" id="UP000008207">
    <property type="component" value="Chromosome"/>
</dbReference>
<dbReference type="SUPFAM" id="SSF53955">
    <property type="entry name" value="Lysozyme-like"/>
    <property type="match status" value="1"/>
</dbReference>
<dbReference type="AlphaFoldDB" id="B8IH19"/>
<dbReference type="RefSeq" id="WP_015929569.1">
    <property type="nucleotide sequence ID" value="NC_011894.1"/>
</dbReference>
<evidence type="ECO:0000313" key="2">
    <source>
        <dbReference type="Proteomes" id="UP000008207"/>
    </source>
</evidence>
<dbReference type="HOGENOM" id="CLU_2206939_0_0_5"/>
<dbReference type="eggNOG" id="COG3926">
    <property type="taxonomic scope" value="Bacteria"/>
</dbReference>
<keyword evidence="2" id="KW-1185">Reference proteome</keyword>
<evidence type="ECO:0000313" key="1">
    <source>
        <dbReference type="EMBL" id="ACL57894.1"/>
    </source>
</evidence>